<dbReference type="AlphaFoldDB" id="A0A4V2V9Y8"/>
<sequence length="246" mass="27834">MPPALNETSAGSILNTCATTESGHDSAGFRSAAVMNFLIWKSIVFRTVERRIDRASFPCDDYISDSRGRLKKVTRQLTILARLASDVQLMFRRPPRLQYAALCYRVKKKVNNVEVLLMTSRDTGRWVIPKGWPMSGKCSYEVAAREAFEEGGVRGAVEHEPLGSYTYPKVLKDGLKVTCKVQVYVLEVADIAKNFKEKGERKIEWVSCDEAVKRVNEPELRDLFLLFKSKMAERLQASLPKQIPAE</sequence>
<protein>
    <submittedName>
        <fullName evidence="6">8-oxo-dGTP pyrophosphatase MutT (NUDIX family)</fullName>
    </submittedName>
</protein>
<evidence type="ECO:0000313" key="6">
    <source>
        <dbReference type="EMBL" id="TCU18975.1"/>
    </source>
</evidence>
<keyword evidence="3" id="KW-0378">Hydrolase</keyword>
<dbReference type="PANTHER" id="PTHR12629:SF0">
    <property type="entry name" value="DIPHOSPHOINOSITOL-POLYPHOSPHATE DIPHOSPHATASE"/>
    <property type="match status" value="1"/>
</dbReference>
<dbReference type="Pfam" id="PF00293">
    <property type="entry name" value="NUDIX"/>
    <property type="match status" value="1"/>
</dbReference>
<evidence type="ECO:0000259" key="5">
    <source>
        <dbReference type="PROSITE" id="PS51462"/>
    </source>
</evidence>
<evidence type="ECO:0000256" key="2">
    <source>
        <dbReference type="ARBA" id="ARBA00022723"/>
    </source>
</evidence>
<evidence type="ECO:0000256" key="1">
    <source>
        <dbReference type="ARBA" id="ARBA00001946"/>
    </source>
</evidence>
<evidence type="ECO:0000256" key="4">
    <source>
        <dbReference type="ARBA" id="ARBA00022842"/>
    </source>
</evidence>
<comment type="caution">
    <text evidence="6">The sequence shown here is derived from an EMBL/GenBank/DDBJ whole genome shotgun (WGS) entry which is preliminary data.</text>
</comment>
<evidence type="ECO:0000256" key="3">
    <source>
        <dbReference type="ARBA" id="ARBA00022801"/>
    </source>
</evidence>
<accession>A0A4V2V9Y8</accession>
<dbReference type="SUPFAM" id="SSF55811">
    <property type="entry name" value="Nudix"/>
    <property type="match status" value="1"/>
</dbReference>
<keyword evidence="4" id="KW-0460">Magnesium</keyword>
<keyword evidence="2" id="KW-0479">Metal-binding</keyword>
<name>A0A4V2V9Y8_RHISU</name>
<dbReference type="PANTHER" id="PTHR12629">
    <property type="entry name" value="DIPHOSPHOINOSITOL POLYPHOSPHATE PHOSPHOHYDROLASE"/>
    <property type="match status" value="1"/>
</dbReference>
<dbReference type="EMBL" id="SMBH01000002">
    <property type="protein sequence ID" value="TCU18975.1"/>
    <property type="molecule type" value="Genomic_DNA"/>
</dbReference>
<gene>
    <name evidence="6" type="ORF">EV132_102204</name>
</gene>
<dbReference type="InterPro" id="IPR000086">
    <property type="entry name" value="NUDIX_hydrolase_dom"/>
</dbReference>
<comment type="cofactor">
    <cofactor evidence="1">
        <name>Mg(2+)</name>
        <dbReference type="ChEBI" id="CHEBI:18420"/>
    </cofactor>
</comment>
<dbReference type="CDD" id="cd04666">
    <property type="entry name" value="NUDIX_DIPP2_like_Nudt4"/>
    <property type="match status" value="1"/>
</dbReference>
<reference evidence="6 7" key="1">
    <citation type="submission" date="2019-03" db="EMBL/GenBank/DDBJ databases">
        <title>Genomic Encyclopedia of Type Strains, Phase IV (KMG-V): Genome sequencing to study the core and pangenomes of soil and plant-associated prokaryotes.</title>
        <authorList>
            <person name="Whitman W."/>
        </authorList>
    </citation>
    <scope>NUCLEOTIDE SEQUENCE [LARGE SCALE GENOMIC DNA]</scope>
    <source>
        <strain evidence="6 7">Hc14</strain>
    </source>
</reference>
<dbReference type="InterPro" id="IPR015797">
    <property type="entry name" value="NUDIX_hydrolase-like_dom_sf"/>
</dbReference>
<dbReference type="PROSITE" id="PS51462">
    <property type="entry name" value="NUDIX"/>
    <property type="match status" value="1"/>
</dbReference>
<proteinExistence type="predicted"/>
<dbReference type="Gene3D" id="3.90.79.10">
    <property type="entry name" value="Nucleoside Triphosphate Pyrophosphohydrolase"/>
    <property type="match status" value="1"/>
</dbReference>
<evidence type="ECO:0000313" key="7">
    <source>
        <dbReference type="Proteomes" id="UP000294576"/>
    </source>
</evidence>
<dbReference type="InterPro" id="IPR047198">
    <property type="entry name" value="DDP-like_NUDIX"/>
</dbReference>
<dbReference type="GO" id="GO:0016462">
    <property type="term" value="F:pyrophosphatase activity"/>
    <property type="evidence" value="ECO:0007669"/>
    <property type="project" value="InterPro"/>
</dbReference>
<dbReference type="GO" id="GO:0005737">
    <property type="term" value="C:cytoplasm"/>
    <property type="evidence" value="ECO:0007669"/>
    <property type="project" value="TreeGrafter"/>
</dbReference>
<dbReference type="GO" id="GO:0046872">
    <property type="term" value="F:metal ion binding"/>
    <property type="evidence" value="ECO:0007669"/>
    <property type="project" value="UniProtKB-KW"/>
</dbReference>
<feature type="domain" description="Nudix hydrolase" evidence="5">
    <location>
        <begin position="94"/>
        <end position="228"/>
    </location>
</feature>
<organism evidence="6 7">
    <name type="scientific">Rhizobium sullae</name>
    <name type="common">Rhizobium hedysari</name>
    <dbReference type="NCBI Taxonomy" id="50338"/>
    <lineage>
        <taxon>Bacteria</taxon>
        <taxon>Pseudomonadati</taxon>
        <taxon>Pseudomonadota</taxon>
        <taxon>Alphaproteobacteria</taxon>
        <taxon>Hyphomicrobiales</taxon>
        <taxon>Rhizobiaceae</taxon>
        <taxon>Rhizobium/Agrobacterium group</taxon>
        <taxon>Rhizobium</taxon>
    </lineage>
</organism>
<dbReference type="Proteomes" id="UP000294576">
    <property type="component" value="Unassembled WGS sequence"/>
</dbReference>